<dbReference type="GeneID" id="27313682"/>
<feature type="compositionally biased region" description="Low complexity" evidence="1">
    <location>
        <begin position="34"/>
        <end position="53"/>
    </location>
</feature>
<feature type="region of interest" description="Disordered" evidence="1">
    <location>
        <begin position="1"/>
        <end position="99"/>
    </location>
</feature>
<dbReference type="EMBL" id="KN847546">
    <property type="protein sequence ID" value="KIW03060.1"/>
    <property type="molecule type" value="Genomic_DNA"/>
</dbReference>
<evidence type="ECO:0000313" key="2">
    <source>
        <dbReference type="EMBL" id="KIW03060.1"/>
    </source>
</evidence>
<dbReference type="InParanoid" id="A0A0D2A945"/>
<protein>
    <submittedName>
        <fullName evidence="2">Uncharacterized protein</fullName>
    </submittedName>
</protein>
<dbReference type="STRING" id="253628.A0A0D2A945"/>
<gene>
    <name evidence="2" type="ORF">PV09_05709</name>
</gene>
<dbReference type="HOGENOM" id="CLU_096918_1_0_1"/>
<name>A0A0D2A945_9PEZI</name>
<sequence length="174" mass="18972">MPSQPGSSAIAIPKRKRKQHFRNDSHGERPEPQAAESPAISESMMSSSSARSSYDCGATSPRSLGKSPVGTGSSAVAATVPSPVSLTQTDRARRRTSSFLSESLAKSEYTIVDIGSEDSPRLITCIKTSQGFDWNQELFLPSYLDHEFEPLERRQEPVKDIVLTDEEAAAFLPQ</sequence>
<keyword evidence="3" id="KW-1185">Reference proteome</keyword>
<evidence type="ECO:0000256" key="1">
    <source>
        <dbReference type="SAM" id="MobiDB-lite"/>
    </source>
</evidence>
<dbReference type="VEuPathDB" id="FungiDB:PV09_05709"/>
<proteinExistence type="predicted"/>
<feature type="compositionally biased region" description="Basic and acidic residues" evidence="1">
    <location>
        <begin position="21"/>
        <end position="31"/>
    </location>
</feature>
<reference evidence="2 3" key="1">
    <citation type="submission" date="2015-01" db="EMBL/GenBank/DDBJ databases">
        <title>The Genome Sequence of Ochroconis gallopava CBS43764.</title>
        <authorList>
            <consortium name="The Broad Institute Genomics Platform"/>
            <person name="Cuomo C."/>
            <person name="de Hoog S."/>
            <person name="Gorbushina A."/>
            <person name="Stielow B."/>
            <person name="Teixiera M."/>
            <person name="Abouelleil A."/>
            <person name="Chapman S.B."/>
            <person name="Priest M."/>
            <person name="Young S.K."/>
            <person name="Wortman J."/>
            <person name="Nusbaum C."/>
            <person name="Birren B."/>
        </authorList>
    </citation>
    <scope>NUCLEOTIDE SEQUENCE [LARGE SCALE GENOMIC DNA]</scope>
    <source>
        <strain evidence="2 3">CBS 43764</strain>
    </source>
</reference>
<dbReference type="Proteomes" id="UP000053259">
    <property type="component" value="Unassembled WGS sequence"/>
</dbReference>
<dbReference type="AlphaFoldDB" id="A0A0D2A945"/>
<dbReference type="RefSeq" id="XP_016212929.1">
    <property type="nucleotide sequence ID" value="XM_016359250.1"/>
</dbReference>
<evidence type="ECO:0000313" key="3">
    <source>
        <dbReference type="Proteomes" id="UP000053259"/>
    </source>
</evidence>
<feature type="compositionally biased region" description="Polar residues" evidence="1">
    <location>
        <begin position="70"/>
        <end position="89"/>
    </location>
</feature>
<dbReference type="OrthoDB" id="4157259at2759"/>
<accession>A0A0D2A945</accession>
<organism evidence="2 3">
    <name type="scientific">Verruconis gallopava</name>
    <dbReference type="NCBI Taxonomy" id="253628"/>
    <lineage>
        <taxon>Eukaryota</taxon>
        <taxon>Fungi</taxon>
        <taxon>Dikarya</taxon>
        <taxon>Ascomycota</taxon>
        <taxon>Pezizomycotina</taxon>
        <taxon>Dothideomycetes</taxon>
        <taxon>Pleosporomycetidae</taxon>
        <taxon>Venturiales</taxon>
        <taxon>Sympoventuriaceae</taxon>
        <taxon>Verruconis</taxon>
    </lineage>
</organism>